<organism evidence="2 4">
    <name type="scientific">Streptococcus suis</name>
    <dbReference type="NCBI Taxonomy" id="1307"/>
    <lineage>
        <taxon>Bacteria</taxon>
        <taxon>Bacillati</taxon>
        <taxon>Bacillota</taxon>
        <taxon>Bacilli</taxon>
        <taxon>Lactobacillales</taxon>
        <taxon>Streptococcaceae</taxon>
        <taxon>Streptococcus</taxon>
    </lineage>
</organism>
<name>A0A0Z8F9A1_STRSU</name>
<dbReference type="AlphaFoldDB" id="A0A0Z8F9A1"/>
<dbReference type="EMBL" id="FIFW01000017">
    <property type="protein sequence ID" value="CYU76108.1"/>
    <property type="molecule type" value="Genomic_DNA"/>
</dbReference>
<gene>
    <name evidence="2" type="ORF">ERS132385_01586</name>
    <name evidence="1" type="ORF">ERS132414_00286</name>
</gene>
<protein>
    <submittedName>
        <fullName evidence="2">ABC transporter ATPase</fullName>
    </submittedName>
</protein>
<proteinExistence type="predicted"/>
<sequence length="100" mass="10957">MEQFNQEQLYGVVIQTMTAASQLPMVKVNREEFLKTRFKDSPYLDKIIADGPTAVFTTKALRKEAEKIINDMTTKTSLISFAAGLPGNPFTAVAAGTADI</sequence>
<dbReference type="EMBL" id="FIHA01000004">
    <property type="protein sequence ID" value="CYU61094.1"/>
    <property type="molecule type" value="Genomic_DNA"/>
</dbReference>
<accession>A0A0Z8F9A1</accession>
<evidence type="ECO:0000313" key="1">
    <source>
        <dbReference type="EMBL" id="CYU61094.1"/>
    </source>
</evidence>
<reference evidence="3 4" key="1">
    <citation type="submission" date="2016-02" db="EMBL/GenBank/DDBJ databases">
        <authorList>
            <consortium name="Pathogen Informatics"/>
        </authorList>
    </citation>
    <scope>NUCLEOTIDE SEQUENCE [LARGE SCALE GENOMIC DNA]</scope>
    <source>
        <strain evidence="2 4">LSS23</strain>
        <strain evidence="1 3">LSS52</strain>
    </source>
</reference>
<evidence type="ECO:0000313" key="2">
    <source>
        <dbReference type="EMBL" id="CYU76108.1"/>
    </source>
</evidence>
<evidence type="ECO:0000313" key="4">
    <source>
        <dbReference type="Proteomes" id="UP000073434"/>
    </source>
</evidence>
<dbReference type="Proteomes" id="UP000072794">
    <property type="component" value="Unassembled WGS sequence"/>
</dbReference>
<evidence type="ECO:0000313" key="3">
    <source>
        <dbReference type="Proteomes" id="UP000072794"/>
    </source>
</evidence>
<dbReference type="Proteomes" id="UP000073434">
    <property type="component" value="Unassembled WGS sequence"/>
</dbReference>